<evidence type="ECO:0000313" key="2">
    <source>
        <dbReference type="Proteomes" id="UP000610203"/>
    </source>
</evidence>
<gene>
    <name evidence="1" type="ORF">GCM10016272_00010</name>
</gene>
<sequence length="214" mass="24945">MIDLQNMILPLLTALIGFLGKSWVDEHNRKKDNFNQISNNGYQKLFERKIDTYNELASIGFQSSKFDTAYSGAVESADINENTKKTLIHKHYIKIYESYLKFEKTIQNDFLILSPELGSAYLDWQSFIYHESKELLQGSYQIHACGIDDAFELLKREYRITERESDFHSKISETDKHSYELKALIIGELIELNSDRFNCLIALRDHPRFCVTAI</sequence>
<proteinExistence type="predicted"/>
<organism evidence="1 2">
    <name type="scientific">Psychrobacter glaciei</name>
    <dbReference type="NCBI Taxonomy" id="619771"/>
    <lineage>
        <taxon>Bacteria</taxon>
        <taxon>Pseudomonadati</taxon>
        <taxon>Pseudomonadota</taxon>
        <taxon>Gammaproteobacteria</taxon>
        <taxon>Moraxellales</taxon>
        <taxon>Moraxellaceae</taxon>
        <taxon>Psychrobacter</taxon>
    </lineage>
</organism>
<dbReference type="Proteomes" id="UP000610203">
    <property type="component" value="Unassembled WGS sequence"/>
</dbReference>
<dbReference type="EMBL" id="BMZR01000001">
    <property type="protein sequence ID" value="GHD24883.1"/>
    <property type="molecule type" value="Genomic_DNA"/>
</dbReference>
<dbReference type="RefSeq" id="WP_189579856.1">
    <property type="nucleotide sequence ID" value="NZ_BMZR01000001.1"/>
</dbReference>
<accession>A0ABQ3GMQ6</accession>
<protein>
    <submittedName>
        <fullName evidence="1">Uncharacterized protein</fullName>
    </submittedName>
</protein>
<evidence type="ECO:0000313" key="1">
    <source>
        <dbReference type="EMBL" id="GHD24883.1"/>
    </source>
</evidence>
<comment type="caution">
    <text evidence="1">The sequence shown here is derived from an EMBL/GenBank/DDBJ whole genome shotgun (WGS) entry which is preliminary data.</text>
</comment>
<name>A0ABQ3GMQ6_9GAMM</name>
<keyword evidence="2" id="KW-1185">Reference proteome</keyword>
<reference evidence="2" key="1">
    <citation type="journal article" date="2019" name="Int. J. Syst. Evol. Microbiol.">
        <title>The Global Catalogue of Microorganisms (GCM) 10K type strain sequencing project: providing services to taxonomists for standard genome sequencing and annotation.</title>
        <authorList>
            <consortium name="The Broad Institute Genomics Platform"/>
            <consortium name="The Broad Institute Genome Sequencing Center for Infectious Disease"/>
            <person name="Wu L."/>
            <person name="Ma J."/>
        </authorList>
    </citation>
    <scope>NUCLEOTIDE SEQUENCE [LARGE SCALE GENOMIC DNA]</scope>
    <source>
        <strain evidence="2">KCTC 42280</strain>
    </source>
</reference>